<dbReference type="OrthoDB" id="2652955at2759"/>
<gene>
    <name evidence="2" type="ORF">MVEN_02543100</name>
</gene>
<dbReference type="Proteomes" id="UP000620124">
    <property type="component" value="Unassembled WGS sequence"/>
</dbReference>
<dbReference type="EMBL" id="JACAZI010000035">
    <property type="protein sequence ID" value="KAF7328554.1"/>
    <property type="molecule type" value="Genomic_DNA"/>
</dbReference>
<name>A0A8H6WUF3_9AGAR</name>
<keyword evidence="3" id="KW-1185">Reference proteome</keyword>
<evidence type="ECO:0000313" key="3">
    <source>
        <dbReference type="Proteomes" id="UP000620124"/>
    </source>
</evidence>
<sequence>MVTRTTRQPKLSQRFGCRESTPNTRHTLFFSGLPFNGKKDKGTFDIDVEQYTQLAKGGPITAFPASCSIIDSPRWPNPGSKPVPYPGKFVSASGYLVGVESREVMGSPYKQRFKMNVDNVVYLGSAPSGLANDPSTPATSSAAKRKAVAAFDGTPPWVKRHNNGAGPSSSPSS</sequence>
<proteinExistence type="predicted"/>
<evidence type="ECO:0000313" key="2">
    <source>
        <dbReference type="EMBL" id="KAF7328554.1"/>
    </source>
</evidence>
<comment type="caution">
    <text evidence="2">The sequence shown here is derived from an EMBL/GenBank/DDBJ whole genome shotgun (WGS) entry which is preliminary data.</text>
</comment>
<organism evidence="2 3">
    <name type="scientific">Mycena venus</name>
    <dbReference type="NCBI Taxonomy" id="2733690"/>
    <lineage>
        <taxon>Eukaryota</taxon>
        <taxon>Fungi</taxon>
        <taxon>Dikarya</taxon>
        <taxon>Basidiomycota</taxon>
        <taxon>Agaricomycotina</taxon>
        <taxon>Agaricomycetes</taxon>
        <taxon>Agaricomycetidae</taxon>
        <taxon>Agaricales</taxon>
        <taxon>Marasmiineae</taxon>
        <taxon>Mycenaceae</taxon>
        <taxon>Mycena</taxon>
    </lineage>
</organism>
<accession>A0A8H6WUF3</accession>
<dbReference type="AlphaFoldDB" id="A0A8H6WUF3"/>
<protein>
    <submittedName>
        <fullName evidence="2">Uncharacterized protein</fullName>
    </submittedName>
</protein>
<evidence type="ECO:0000256" key="1">
    <source>
        <dbReference type="SAM" id="MobiDB-lite"/>
    </source>
</evidence>
<reference evidence="2" key="1">
    <citation type="submission" date="2020-05" db="EMBL/GenBank/DDBJ databases">
        <title>Mycena genomes resolve the evolution of fungal bioluminescence.</title>
        <authorList>
            <person name="Tsai I.J."/>
        </authorList>
    </citation>
    <scope>NUCLEOTIDE SEQUENCE</scope>
    <source>
        <strain evidence="2">CCC161011</strain>
    </source>
</reference>
<feature type="region of interest" description="Disordered" evidence="1">
    <location>
        <begin position="151"/>
        <end position="173"/>
    </location>
</feature>